<gene>
    <name evidence="2" type="ORF">F3F73_23290</name>
</gene>
<reference evidence="2 3" key="1">
    <citation type="journal article" date="2019" name="Nat. Med.">
        <title>A library of human gut bacterial isolates paired with longitudinal multiomics data enables mechanistic microbiome research.</title>
        <authorList>
            <person name="Poyet M."/>
            <person name="Groussin M."/>
            <person name="Gibbons S.M."/>
            <person name="Avila-Pacheco J."/>
            <person name="Jiang X."/>
            <person name="Kearney S.M."/>
            <person name="Perrotta A.R."/>
            <person name="Berdy B."/>
            <person name="Zhao S."/>
            <person name="Lieberman T.D."/>
            <person name="Swanson P.K."/>
            <person name="Smith M."/>
            <person name="Roesemann S."/>
            <person name="Alexander J.E."/>
            <person name="Rich S.A."/>
            <person name="Livny J."/>
            <person name="Vlamakis H."/>
            <person name="Clish C."/>
            <person name="Bullock K."/>
            <person name="Deik A."/>
            <person name="Scott J."/>
            <person name="Pierce K.A."/>
            <person name="Xavier R.J."/>
            <person name="Alm E.J."/>
        </authorList>
    </citation>
    <scope>NUCLEOTIDE SEQUENCE [LARGE SCALE GENOMIC DNA]</scope>
    <source>
        <strain evidence="2 3">BIOML-A10</strain>
    </source>
</reference>
<protein>
    <submittedName>
        <fullName evidence="2">Uncharacterized protein</fullName>
    </submittedName>
</protein>
<sequence length="512" mass="57902">METVRTFSIGAVVVAALSLYSQITTRTLHRNLKRALFLVFTLHFSVLAYCQTYPYVRHDVLPKDHVYLREPPGMDQPVTDTVGSGPVNTLYMIDNSDPKWVKVEIIKTIVVDEYKGIQDYEAVFVPRYAERASFEAATACEYKVIEGKEILLRERPNIQSKVADTLKSNVVFQVMGPRSRQWVEVGVTKYVHKYNRRGKITGVDKVDYTYYMTQKDFSSGTYANEVDLSDYEPDLIEKFGVIQEKITKTVTRTIGRHIDREVWFPWLVLGGIVLYFLLSLLLTNTPRLALAVKYLILTFVFLIEVVYIALLGNGFWFCEPEQVGWLKAILFTLVTLGVVFVEFNLFFSLLAEMKTESRDFNTSIGVILFTVIALVMFVYALFSGGLSDEENMWLIYALLGTQVLQVIISAVQLRRYPLFALMVILFIPLGTFAILLTALSVFKFLVFFAIIGLVLGGIANGRTGRPKSGYGSEGWELAKTCPHYIPSGSGCRLKHGEGCSLVYNGKCEFGRM</sequence>
<feature type="transmembrane region" description="Helical" evidence="1">
    <location>
        <begin position="6"/>
        <end position="23"/>
    </location>
</feature>
<keyword evidence="1" id="KW-0472">Membrane</keyword>
<feature type="transmembrane region" description="Helical" evidence="1">
    <location>
        <begin position="444"/>
        <end position="461"/>
    </location>
</feature>
<dbReference type="EMBL" id="VWMK01000044">
    <property type="protein sequence ID" value="KAA3756653.1"/>
    <property type="molecule type" value="Genomic_DNA"/>
</dbReference>
<feature type="transmembrane region" description="Helical" evidence="1">
    <location>
        <begin position="418"/>
        <end position="438"/>
    </location>
</feature>
<organism evidence="2 3">
    <name type="scientific">Bacteroides salyersiae</name>
    <dbReference type="NCBI Taxonomy" id="291644"/>
    <lineage>
        <taxon>Bacteria</taxon>
        <taxon>Pseudomonadati</taxon>
        <taxon>Bacteroidota</taxon>
        <taxon>Bacteroidia</taxon>
        <taxon>Bacteroidales</taxon>
        <taxon>Bacteroidaceae</taxon>
        <taxon>Bacteroides</taxon>
    </lineage>
</organism>
<keyword evidence="1" id="KW-1133">Transmembrane helix</keyword>
<evidence type="ECO:0000256" key="1">
    <source>
        <dbReference type="SAM" id="Phobius"/>
    </source>
</evidence>
<feature type="transmembrane region" description="Helical" evidence="1">
    <location>
        <begin position="294"/>
        <end position="316"/>
    </location>
</feature>
<evidence type="ECO:0000313" key="2">
    <source>
        <dbReference type="EMBL" id="KAA3756653.1"/>
    </source>
</evidence>
<comment type="caution">
    <text evidence="2">The sequence shown here is derived from an EMBL/GenBank/DDBJ whole genome shotgun (WGS) entry which is preliminary data.</text>
</comment>
<accession>A0A7J4XBZ1</accession>
<feature type="transmembrane region" description="Helical" evidence="1">
    <location>
        <begin position="328"/>
        <end position="351"/>
    </location>
</feature>
<dbReference type="AlphaFoldDB" id="A0A7J4XBZ1"/>
<feature type="transmembrane region" description="Helical" evidence="1">
    <location>
        <begin position="393"/>
        <end position="411"/>
    </location>
</feature>
<name>A0A7J4XBZ1_9BACE</name>
<feature type="transmembrane region" description="Helical" evidence="1">
    <location>
        <begin position="263"/>
        <end position="282"/>
    </location>
</feature>
<feature type="transmembrane region" description="Helical" evidence="1">
    <location>
        <begin position="363"/>
        <end position="381"/>
    </location>
</feature>
<feature type="transmembrane region" description="Helical" evidence="1">
    <location>
        <begin position="35"/>
        <end position="56"/>
    </location>
</feature>
<evidence type="ECO:0000313" key="3">
    <source>
        <dbReference type="Proteomes" id="UP000422221"/>
    </source>
</evidence>
<dbReference type="Proteomes" id="UP000422221">
    <property type="component" value="Unassembled WGS sequence"/>
</dbReference>
<dbReference type="RefSeq" id="WP_130059947.1">
    <property type="nucleotide sequence ID" value="NZ_JADNPJ010000052.1"/>
</dbReference>
<proteinExistence type="predicted"/>
<keyword evidence="1" id="KW-0812">Transmembrane</keyword>